<evidence type="ECO:0000313" key="2">
    <source>
        <dbReference type="Proteomes" id="UP000253664"/>
    </source>
</evidence>
<dbReference type="EMBL" id="LKCN02000001">
    <property type="protein sequence ID" value="RCI16218.1"/>
    <property type="molecule type" value="Genomic_DNA"/>
</dbReference>
<reference evidence="1 2" key="1">
    <citation type="journal article" date="2015" name="BMC Genomics">
        <title>Insights from the genome of Ophiocordyceps polyrhachis-furcata to pathogenicity and host specificity in insect fungi.</title>
        <authorList>
            <person name="Wichadakul D."/>
            <person name="Kobmoo N."/>
            <person name="Ingsriswang S."/>
            <person name="Tangphatsornruang S."/>
            <person name="Chantasingh D."/>
            <person name="Luangsa-ard J.J."/>
            <person name="Eurwilaichitr L."/>
        </authorList>
    </citation>
    <scope>NUCLEOTIDE SEQUENCE [LARGE SCALE GENOMIC DNA]</scope>
    <source>
        <strain evidence="1 2">BCC 54312</strain>
    </source>
</reference>
<organism evidence="1 2">
    <name type="scientific">Ophiocordyceps polyrhachis-furcata BCC 54312</name>
    <dbReference type="NCBI Taxonomy" id="1330021"/>
    <lineage>
        <taxon>Eukaryota</taxon>
        <taxon>Fungi</taxon>
        <taxon>Dikarya</taxon>
        <taxon>Ascomycota</taxon>
        <taxon>Pezizomycotina</taxon>
        <taxon>Sordariomycetes</taxon>
        <taxon>Hypocreomycetidae</taxon>
        <taxon>Hypocreales</taxon>
        <taxon>Ophiocordycipitaceae</taxon>
        <taxon>Ophiocordyceps</taxon>
    </lineage>
</organism>
<proteinExistence type="predicted"/>
<gene>
    <name evidence="1" type="ORF">L249_2376</name>
</gene>
<evidence type="ECO:0000313" key="1">
    <source>
        <dbReference type="EMBL" id="RCI16218.1"/>
    </source>
</evidence>
<dbReference type="Proteomes" id="UP000253664">
    <property type="component" value="Unassembled WGS sequence"/>
</dbReference>
<sequence length="160" mass="17916">MGLVRPRDYEKAFFSDISRNNLVSSECVVQSVITKPIFPLDKCVQANRIVVHGNIRGSSWMSNGPELYGPDRSKVQSFIVDAQSKCVDKTTCRLISKNTRHMTRDLETVPALNLPVSWDLCCSPTTRTCLYQKASPGFFIGCVEDEIHLSFPFLTLIGNV</sequence>
<name>A0A367LP60_9HYPO</name>
<protein>
    <submittedName>
        <fullName evidence="1">Uncharacterized protein</fullName>
    </submittedName>
</protein>
<dbReference type="AlphaFoldDB" id="A0A367LP60"/>
<accession>A0A367LP60</accession>
<comment type="caution">
    <text evidence="1">The sequence shown here is derived from an EMBL/GenBank/DDBJ whole genome shotgun (WGS) entry which is preliminary data.</text>
</comment>
<keyword evidence="2" id="KW-1185">Reference proteome</keyword>